<feature type="region of interest" description="Disordered" evidence="10">
    <location>
        <begin position="146"/>
        <end position="176"/>
    </location>
</feature>
<proteinExistence type="inferred from homology"/>
<dbReference type="PROSITE" id="PS52035">
    <property type="entry name" value="PEPTIDASE_M14"/>
    <property type="match status" value="2"/>
</dbReference>
<keyword evidence="4" id="KW-0645">Protease</keyword>
<feature type="signal peptide" evidence="11">
    <location>
        <begin position="1"/>
        <end position="20"/>
    </location>
</feature>
<evidence type="ECO:0000256" key="7">
    <source>
        <dbReference type="ARBA" id="ARBA00022833"/>
    </source>
</evidence>
<gene>
    <name evidence="13" type="ORF">LSINAPIS_LOCUS969</name>
</gene>
<feature type="active site" description="Proton donor/acceptor" evidence="9">
    <location>
        <position position="305"/>
    </location>
</feature>
<dbReference type="InterPro" id="IPR057247">
    <property type="entry name" value="CARBOXYPEPT_ZN_2"/>
</dbReference>
<feature type="compositionally biased region" description="Basic and acidic residues" evidence="10">
    <location>
        <begin position="146"/>
        <end position="160"/>
    </location>
</feature>
<dbReference type="PROSITE" id="PS00133">
    <property type="entry name" value="CARBOXYPEPT_ZN_2"/>
    <property type="match status" value="1"/>
</dbReference>
<reference evidence="13 14" key="1">
    <citation type="submission" date="2017-07" db="EMBL/GenBank/DDBJ databases">
        <authorList>
            <person name="Talla V."/>
            <person name="Backstrom N."/>
        </authorList>
    </citation>
    <scope>NUCLEOTIDE SEQUENCE [LARGE SCALE GENOMIC DNA]</scope>
</reference>
<protein>
    <recommendedName>
        <fullName evidence="12">Peptidase M14 domain-containing protein</fullName>
    </recommendedName>
</protein>
<keyword evidence="7" id="KW-0862">Zinc</keyword>
<evidence type="ECO:0000256" key="11">
    <source>
        <dbReference type="SAM" id="SignalP"/>
    </source>
</evidence>
<keyword evidence="5" id="KW-0479">Metal-binding</keyword>
<keyword evidence="11" id="KW-0732">Signal</keyword>
<dbReference type="PANTHER" id="PTHR11532">
    <property type="entry name" value="PROTEASE M14 CARBOXYPEPTIDASE"/>
    <property type="match status" value="1"/>
</dbReference>
<evidence type="ECO:0000313" key="13">
    <source>
        <dbReference type="EMBL" id="VVC87337.1"/>
    </source>
</evidence>
<dbReference type="FunFam" id="3.40.630.10:FF:000020">
    <property type="entry name" value="Carboxypeptidase D"/>
    <property type="match status" value="1"/>
</dbReference>
<dbReference type="CDD" id="cd03868">
    <property type="entry name" value="M14_CPD_I"/>
    <property type="match status" value="1"/>
</dbReference>
<dbReference type="InterPro" id="IPR057246">
    <property type="entry name" value="CARBOXYPEPT_ZN_1"/>
</dbReference>
<keyword evidence="3" id="KW-0121">Carboxypeptidase</keyword>
<keyword evidence="14" id="KW-1185">Reference proteome</keyword>
<accession>A0A5E4PPX1</accession>
<dbReference type="AlphaFoldDB" id="A0A5E4PPX1"/>
<evidence type="ECO:0000256" key="1">
    <source>
        <dbReference type="ARBA" id="ARBA00001947"/>
    </source>
</evidence>
<evidence type="ECO:0000256" key="3">
    <source>
        <dbReference type="ARBA" id="ARBA00022645"/>
    </source>
</evidence>
<dbReference type="PROSITE" id="PS00132">
    <property type="entry name" value="CARBOXYPEPT_ZN_1"/>
    <property type="match status" value="2"/>
</dbReference>
<dbReference type="Proteomes" id="UP000324832">
    <property type="component" value="Unassembled WGS sequence"/>
</dbReference>
<dbReference type="InterPro" id="IPR050753">
    <property type="entry name" value="Peptidase_M14_domain"/>
</dbReference>
<evidence type="ECO:0000256" key="6">
    <source>
        <dbReference type="ARBA" id="ARBA00022801"/>
    </source>
</evidence>
<evidence type="ECO:0000256" key="2">
    <source>
        <dbReference type="ARBA" id="ARBA00005988"/>
    </source>
</evidence>
<dbReference type="Pfam" id="PF00246">
    <property type="entry name" value="Peptidase_M14"/>
    <property type="match status" value="2"/>
</dbReference>
<evidence type="ECO:0000256" key="9">
    <source>
        <dbReference type="PROSITE-ProRule" id="PRU01379"/>
    </source>
</evidence>
<evidence type="ECO:0000256" key="8">
    <source>
        <dbReference type="ARBA" id="ARBA00023180"/>
    </source>
</evidence>
<feature type="domain" description="Peptidase M14" evidence="12">
    <location>
        <begin position="412"/>
        <end position="625"/>
    </location>
</feature>
<dbReference type="Gene3D" id="3.40.630.10">
    <property type="entry name" value="Zn peptidases"/>
    <property type="match status" value="2"/>
</dbReference>
<dbReference type="EMBL" id="FZQP02000104">
    <property type="protein sequence ID" value="VVC87337.1"/>
    <property type="molecule type" value="Genomic_DNA"/>
</dbReference>
<evidence type="ECO:0000256" key="4">
    <source>
        <dbReference type="ARBA" id="ARBA00022670"/>
    </source>
</evidence>
<keyword evidence="6" id="KW-0378">Hydrolase</keyword>
<feature type="chain" id="PRO_5023027490" description="Peptidase M14 domain-containing protein" evidence="11">
    <location>
        <begin position="21"/>
        <end position="625"/>
    </location>
</feature>
<dbReference type="GO" id="GO:0006518">
    <property type="term" value="P:peptide metabolic process"/>
    <property type="evidence" value="ECO:0007669"/>
    <property type="project" value="TreeGrafter"/>
</dbReference>
<dbReference type="GO" id="GO:0005615">
    <property type="term" value="C:extracellular space"/>
    <property type="evidence" value="ECO:0007669"/>
    <property type="project" value="TreeGrafter"/>
</dbReference>
<dbReference type="GO" id="GO:0016485">
    <property type="term" value="P:protein processing"/>
    <property type="evidence" value="ECO:0007669"/>
    <property type="project" value="TreeGrafter"/>
</dbReference>
<evidence type="ECO:0000313" key="14">
    <source>
        <dbReference type="Proteomes" id="UP000324832"/>
    </source>
</evidence>
<organism evidence="13 14">
    <name type="scientific">Leptidea sinapis</name>
    <dbReference type="NCBI Taxonomy" id="189913"/>
    <lineage>
        <taxon>Eukaryota</taxon>
        <taxon>Metazoa</taxon>
        <taxon>Ecdysozoa</taxon>
        <taxon>Arthropoda</taxon>
        <taxon>Hexapoda</taxon>
        <taxon>Insecta</taxon>
        <taxon>Pterygota</taxon>
        <taxon>Neoptera</taxon>
        <taxon>Endopterygota</taxon>
        <taxon>Lepidoptera</taxon>
        <taxon>Glossata</taxon>
        <taxon>Ditrysia</taxon>
        <taxon>Papilionoidea</taxon>
        <taxon>Pieridae</taxon>
        <taxon>Dismorphiinae</taxon>
        <taxon>Leptidea</taxon>
    </lineage>
</organism>
<comment type="similarity">
    <text evidence="2 9">Belongs to the peptidase M14 family.</text>
</comment>
<evidence type="ECO:0000256" key="10">
    <source>
        <dbReference type="SAM" id="MobiDB-lite"/>
    </source>
</evidence>
<dbReference type="GO" id="GO:0008270">
    <property type="term" value="F:zinc ion binding"/>
    <property type="evidence" value="ECO:0007669"/>
    <property type="project" value="InterPro"/>
</dbReference>
<evidence type="ECO:0000256" key="5">
    <source>
        <dbReference type="ARBA" id="ARBA00022723"/>
    </source>
</evidence>
<dbReference type="SMART" id="SM00631">
    <property type="entry name" value="Zn_pept"/>
    <property type="match status" value="2"/>
</dbReference>
<dbReference type="GO" id="GO:0004181">
    <property type="term" value="F:metallocarboxypeptidase activity"/>
    <property type="evidence" value="ECO:0007669"/>
    <property type="project" value="InterPro"/>
</dbReference>
<evidence type="ECO:0000259" key="12">
    <source>
        <dbReference type="PROSITE" id="PS52035"/>
    </source>
</evidence>
<sequence>MTSYTFLFFVFTLLIYDCVARSIEDNDETFVLNPSYAKYNDLVKLFDKLQSSYTDLAKVYSIGKSVEGRQLLVIQITKGVKEIHPDRPSFKYVANMHGDESVGRELVIYLAQYLLLNYGKDERITKLVNSTDIHIMPSLNPDGFEVSKEGSCESESEYKGRNNAKGADLNRDFPDQFDKGKSNDDEYLFSGRQPETAALMRWVLSKEFMLSANLHGGAVVASYPYDSSASASDNCCVESRSPDNDLFKHLASVYASRNEDMKKGNSCMPETFKDGIINGAFWYSVKGGMQDFNYLYSNCFEVTFELSCCKYPFAKELPRFWKTNREALIAYMEQTYQGFRGFVVDENGDPVKIWSILETGAAWGVQHYRMKVVDGQPSVVNFTVHRRPRSLTDAHKRSTRHAIDGLSPPDFVHHNYTMMERFLKDLAEQYPNVTRLSSIGKTVEGRELYVLEVAQNPGKHIPGKPEFKYVANMHGNEVIGRELLLLLAKYLCQQYSSGDHRVQSIVNTTRIHIMPSMNPDGYERSRIRDYGSVHGRANAHDVDLNRNFPDQFGPTEMAPKTSHPTTLCSFIWRMCILINEKFPEGITNGAKCRRYAGLELLAHQRYGVDSRAGLLQVPTGEYRTV</sequence>
<name>A0A5E4PPX1_9NEOP</name>
<comment type="cofactor">
    <cofactor evidence="1">
        <name>Zn(2+)</name>
        <dbReference type="ChEBI" id="CHEBI:29105"/>
    </cofactor>
</comment>
<dbReference type="PANTHER" id="PTHR11532:SF57">
    <property type="entry name" value="CARBOXYPEPTIDASE D, B"/>
    <property type="match status" value="1"/>
</dbReference>
<dbReference type="InterPro" id="IPR000834">
    <property type="entry name" value="Peptidase_M14"/>
</dbReference>
<keyword evidence="8" id="KW-0325">Glycoprotein</keyword>
<dbReference type="SUPFAM" id="SSF53187">
    <property type="entry name" value="Zn-dependent exopeptidases"/>
    <property type="match status" value="2"/>
</dbReference>
<dbReference type="PRINTS" id="PR00765">
    <property type="entry name" value="CRBOXYPTASEA"/>
</dbReference>
<feature type="domain" description="Peptidase M14" evidence="12">
    <location>
        <begin position="35"/>
        <end position="335"/>
    </location>
</feature>
<comment type="caution">
    <text evidence="9">Lacks conserved residue(s) required for the propagation of feature annotation.</text>
</comment>